<protein>
    <submittedName>
        <fullName evidence="1">Uncharacterized protein</fullName>
    </submittedName>
</protein>
<dbReference type="EMBL" id="MLJW01001029">
    <property type="protein sequence ID" value="OIQ80674.1"/>
    <property type="molecule type" value="Genomic_DNA"/>
</dbReference>
<organism evidence="1">
    <name type="scientific">mine drainage metagenome</name>
    <dbReference type="NCBI Taxonomy" id="410659"/>
    <lineage>
        <taxon>unclassified sequences</taxon>
        <taxon>metagenomes</taxon>
        <taxon>ecological metagenomes</taxon>
    </lineage>
</organism>
<sequence length="124" mass="13954">MTHQLDVVAANKALAKVARRGLRHVDVGSVRTTALAVWYGRGSLDLDHATGPHRGDAVSLVERLSYYNVVPQERKRYLLQEVRRLRADAGMNETPADEFGRAFLQFLPDLQPLQTRHYAEGMKA</sequence>
<name>A0A1J5QBU7_9ZZZZ</name>
<comment type="caution">
    <text evidence="1">The sequence shown here is derived from an EMBL/GenBank/DDBJ whole genome shotgun (WGS) entry which is preliminary data.</text>
</comment>
<proteinExistence type="predicted"/>
<dbReference type="AlphaFoldDB" id="A0A1J5QBU7"/>
<gene>
    <name evidence="1" type="ORF">GALL_375710</name>
</gene>
<reference evidence="1" key="1">
    <citation type="submission" date="2016-10" db="EMBL/GenBank/DDBJ databases">
        <title>Sequence of Gallionella enrichment culture.</title>
        <authorList>
            <person name="Poehlein A."/>
            <person name="Muehling M."/>
            <person name="Daniel R."/>
        </authorList>
    </citation>
    <scope>NUCLEOTIDE SEQUENCE</scope>
</reference>
<accession>A0A1J5QBU7</accession>
<evidence type="ECO:0000313" key="1">
    <source>
        <dbReference type="EMBL" id="OIQ80674.1"/>
    </source>
</evidence>